<dbReference type="Proteomes" id="UP000823388">
    <property type="component" value="Chromosome 8N"/>
</dbReference>
<evidence type="ECO:0000256" key="2">
    <source>
        <dbReference type="ARBA" id="ARBA00022614"/>
    </source>
</evidence>
<dbReference type="InterPro" id="IPR055414">
    <property type="entry name" value="LRR_R13L4/SHOC2-like"/>
</dbReference>
<dbReference type="CDD" id="cd14798">
    <property type="entry name" value="RX-CC_like"/>
    <property type="match status" value="1"/>
</dbReference>
<protein>
    <submittedName>
        <fullName evidence="12">Uncharacterized protein</fullName>
    </submittedName>
</protein>
<comment type="caution">
    <text evidence="12">The sequence shown here is derived from an EMBL/GenBank/DDBJ whole genome shotgun (WGS) entry which is preliminary data.</text>
</comment>
<comment type="similarity">
    <text evidence="1">Belongs to the disease resistance NB-LRR family.</text>
</comment>
<keyword evidence="3" id="KW-0677">Repeat</keyword>
<evidence type="ECO:0000259" key="8">
    <source>
        <dbReference type="Pfam" id="PF00931"/>
    </source>
</evidence>
<keyword evidence="2" id="KW-0433">Leucine-rich repeat</keyword>
<name>A0A8T0P4V7_PANVG</name>
<evidence type="ECO:0000259" key="11">
    <source>
        <dbReference type="Pfam" id="PF23598"/>
    </source>
</evidence>
<organism evidence="12 13">
    <name type="scientific">Panicum virgatum</name>
    <name type="common">Blackwell switchgrass</name>
    <dbReference type="NCBI Taxonomy" id="38727"/>
    <lineage>
        <taxon>Eukaryota</taxon>
        <taxon>Viridiplantae</taxon>
        <taxon>Streptophyta</taxon>
        <taxon>Embryophyta</taxon>
        <taxon>Tracheophyta</taxon>
        <taxon>Spermatophyta</taxon>
        <taxon>Magnoliopsida</taxon>
        <taxon>Liliopsida</taxon>
        <taxon>Poales</taxon>
        <taxon>Poaceae</taxon>
        <taxon>PACMAD clade</taxon>
        <taxon>Panicoideae</taxon>
        <taxon>Panicodae</taxon>
        <taxon>Paniceae</taxon>
        <taxon>Panicinae</taxon>
        <taxon>Panicum</taxon>
        <taxon>Panicum sect. Hiantes</taxon>
    </lineage>
</organism>
<evidence type="ECO:0000256" key="6">
    <source>
        <dbReference type="ARBA" id="ARBA00022840"/>
    </source>
</evidence>
<reference evidence="12" key="1">
    <citation type="submission" date="2020-05" db="EMBL/GenBank/DDBJ databases">
        <title>WGS assembly of Panicum virgatum.</title>
        <authorList>
            <person name="Lovell J.T."/>
            <person name="Jenkins J."/>
            <person name="Shu S."/>
            <person name="Juenger T.E."/>
            <person name="Schmutz J."/>
        </authorList>
    </citation>
    <scope>NUCLEOTIDE SEQUENCE</scope>
    <source>
        <strain evidence="12">AP13</strain>
    </source>
</reference>
<dbReference type="PANTHER" id="PTHR36766:SF36">
    <property type="entry name" value="AAA+ ATPASE DOMAIN-CONTAINING PROTEIN"/>
    <property type="match status" value="1"/>
</dbReference>
<dbReference type="Pfam" id="PF18052">
    <property type="entry name" value="Rx_N"/>
    <property type="match status" value="1"/>
</dbReference>
<evidence type="ECO:0000259" key="10">
    <source>
        <dbReference type="Pfam" id="PF23559"/>
    </source>
</evidence>
<dbReference type="InterPro" id="IPR002182">
    <property type="entry name" value="NB-ARC"/>
</dbReference>
<dbReference type="SUPFAM" id="SSF52540">
    <property type="entry name" value="P-loop containing nucleoside triphosphate hydrolases"/>
    <property type="match status" value="1"/>
</dbReference>
<dbReference type="GO" id="GO:0043531">
    <property type="term" value="F:ADP binding"/>
    <property type="evidence" value="ECO:0007669"/>
    <property type="project" value="InterPro"/>
</dbReference>
<dbReference type="GO" id="GO:0005524">
    <property type="term" value="F:ATP binding"/>
    <property type="evidence" value="ECO:0007669"/>
    <property type="project" value="UniProtKB-KW"/>
</dbReference>
<proteinExistence type="inferred from homology"/>
<dbReference type="Pfam" id="PF23598">
    <property type="entry name" value="LRR_14"/>
    <property type="match status" value="1"/>
</dbReference>
<feature type="domain" description="Disease resistance R13L4/SHOC-2-like LRR" evidence="11">
    <location>
        <begin position="576"/>
        <end position="846"/>
    </location>
</feature>
<accession>A0A8T0P4V7</accession>
<dbReference type="Gene3D" id="3.40.50.300">
    <property type="entry name" value="P-loop containing nucleotide triphosphate hydrolases"/>
    <property type="match status" value="1"/>
</dbReference>
<dbReference type="InterPro" id="IPR038005">
    <property type="entry name" value="RX-like_CC"/>
</dbReference>
<evidence type="ECO:0000256" key="3">
    <source>
        <dbReference type="ARBA" id="ARBA00022737"/>
    </source>
</evidence>
<evidence type="ECO:0000313" key="13">
    <source>
        <dbReference type="Proteomes" id="UP000823388"/>
    </source>
</evidence>
<dbReference type="InterPro" id="IPR058922">
    <property type="entry name" value="WHD_DRP"/>
</dbReference>
<dbReference type="PANTHER" id="PTHR36766">
    <property type="entry name" value="PLANT BROAD-SPECTRUM MILDEW RESISTANCE PROTEIN RPW8"/>
    <property type="match status" value="1"/>
</dbReference>
<evidence type="ECO:0000256" key="7">
    <source>
        <dbReference type="ARBA" id="ARBA00023054"/>
    </source>
</evidence>
<dbReference type="Pfam" id="PF00931">
    <property type="entry name" value="NB-ARC"/>
    <property type="match status" value="1"/>
</dbReference>
<evidence type="ECO:0000256" key="1">
    <source>
        <dbReference type="ARBA" id="ARBA00008894"/>
    </source>
</evidence>
<dbReference type="Gene3D" id="1.10.8.430">
    <property type="entry name" value="Helical domain of apoptotic protease-activating factors"/>
    <property type="match status" value="1"/>
</dbReference>
<evidence type="ECO:0000256" key="4">
    <source>
        <dbReference type="ARBA" id="ARBA00022741"/>
    </source>
</evidence>
<evidence type="ECO:0000259" key="9">
    <source>
        <dbReference type="Pfam" id="PF18052"/>
    </source>
</evidence>
<gene>
    <name evidence="12" type="ORF">PVAP13_8NG057400</name>
</gene>
<keyword evidence="7" id="KW-0175">Coiled coil</keyword>
<feature type="domain" description="Disease resistance protein winged helix" evidence="10">
    <location>
        <begin position="441"/>
        <end position="507"/>
    </location>
</feature>
<dbReference type="GO" id="GO:0006952">
    <property type="term" value="P:defense response"/>
    <property type="evidence" value="ECO:0007669"/>
    <property type="project" value="UniProtKB-KW"/>
</dbReference>
<feature type="domain" description="NB-ARC" evidence="8">
    <location>
        <begin position="180"/>
        <end position="353"/>
    </location>
</feature>
<dbReference type="SUPFAM" id="SSF52058">
    <property type="entry name" value="L domain-like"/>
    <property type="match status" value="1"/>
</dbReference>
<dbReference type="InterPro" id="IPR027417">
    <property type="entry name" value="P-loop_NTPase"/>
</dbReference>
<dbReference type="InterPro" id="IPR041118">
    <property type="entry name" value="Rx_N"/>
</dbReference>
<sequence>MAMVLDALASYIQNMLMEMAKEEVHMLLGVSEEIDKMGVKLGDLKNFLTDADRRNISDISVQAWVRQLRDAMYDVTDILDLCQLKAMEQGPRRDAGCFNPLLLCMRNPLHAHDIGNRIKSLNRRLEEIKKRSLDFGFINLGSYEDPSRRVASSRIGSRETSGELDESSLVGEKIEEDTRYLVEMLTEDLTKYDNNKIMVFAIVGVGGIGKTTLAQKIFNHDIIQREFGKKIWLSVNQDFSETRLLRRAIIEAGGDHQSAGNTRGALERALKEALNGQKTILVMDDVWNHKAWEDVLRTPMVTGSLTHGSCVLITTRHDMVARAMVAHEPYHHIDKLEPKDAWLLLKKQVVGNENEEAQMELLKDIGMEIIEKCDCLPLAVKVMGGLLRQKRTCRGDWENFRKDSIWSVSQMPEELNNAIYLSYEDLSPSLKPCFLHYSLLPKSRVFFDFEIVGMWISEGFIHGTSSDLEKMGKEYYDELIQRNLIEPNMRYADQCACDMHDLVRSFAQYMARNEALVAQNKEIDIADKLKSKKFFRFSLETRGSESDDELEWHSLQTQTSLRTLLSVGHIKIKPGDSLLAFSKLRTLHVEDVNFDALVESLNQLKHLRYLSIEGTNTSRLPENISKMKFLHYISLLGCNRLVNLPNSIVTLQHLRFLNIVKTGISSIPKGFHGLTNLRILYGFPAYMDNDWCSLEELGPLFHLTRLYISGLENVSSSSFATKARIGEKVRLSYLLLDCTNRIGHEGQLVKYEEGIHEKQQLEIEEVFNELCPPSGLENLAIRWYFGHRLPRWMMSKAVVVLGSLRILTMDNLACCTELPNGLCQLPCLELLQIDHAPAIKRVGPEFLQPNHHWHNHSQVGVSFPRLSTLNFIRLVEWEEWEWKEQVKALPIMEKLTLEKCKLRCVPPGLAFHARALKKLHIYDVKLLSSLENFTSVVQLELFRNANLERISNLPKLQKLVIVRCPKMKVLAGLPALQRLTLEDYDMETVPRYLQGVKPRHLLLHCRLSLLTSIAARKSCPEWEKTRHIQQVKAYANDAGILRKLYVLYTRDPFCFETNISHYAIAKGRIARAWFPYSKTCPIEDECLVGRRASVGKRRPLCLRFRCNAYRHLVPWLRQVCLHCSEADDIASSSDQWTEAAGYQAGWYYETRYGRLQRQQETSSRV</sequence>
<keyword evidence="5" id="KW-0611">Plant defense</keyword>
<dbReference type="AlphaFoldDB" id="A0A8T0P4V7"/>
<dbReference type="GO" id="GO:0051707">
    <property type="term" value="P:response to other organism"/>
    <property type="evidence" value="ECO:0007669"/>
    <property type="project" value="UniProtKB-ARBA"/>
</dbReference>
<keyword evidence="13" id="KW-1185">Reference proteome</keyword>
<keyword evidence="6" id="KW-0067">ATP-binding</keyword>
<dbReference type="InterPro" id="IPR042197">
    <property type="entry name" value="Apaf_helical"/>
</dbReference>
<dbReference type="EMBL" id="CM029052">
    <property type="protein sequence ID" value="KAG2556028.1"/>
    <property type="molecule type" value="Genomic_DNA"/>
</dbReference>
<dbReference type="OrthoDB" id="762143at2759"/>
<dbReference type="InterPro" id="IPR032675">
    <property type="entry name" value="LRR_dom_sf"/>
</dbReference>
<dbReference type="Gene3D" id="3.80.10.10">
    <property type="entry name" value="Ribonuclease Inhibitor"/>
    <property type="match status" value="1"/>
</dbReference>
<evidence type="ECO:0000256" key="5">
    <source>
        <dbReference type="ARBA" id="ARBA00022821"/>
    </source>
</evidence>
<feature type="domain" description="Disease resistance N-terminal" evidence="9">
    <location>
        <begin position="13"/>
        <end position="90"/>
    </location>
</feature>
<keyword evidence="4" id="KW-0547">Nucleotide-binding</keyword>
<dbReference type="PRINTS" id="PR00364">
    <property type="entry name" value="DISEASERSIST"/>
</dbReference>
<evidence type="ECO:0000313" key="12">
    <source>
        <dbReference type="EMBL" id="KAG2556028.1"/>
    </source>
</evidence>
<dbReference type="SUPFAM" id="SSF52047">
    <property type="entry name" value="RNI-like"/>
    <property type="match status" value="1"/>
</dbReference>
<dbReference type="Gene3D" id="1.20.5.4130">
    <property type="match status" value="1"/>
</dbReference>
<dbReference type="Pfam" id="PF23559">
    <property type="entry name" value="WHD_DRP"/>
    <property type="match status" value="1"/>
</dbReference>